<feature type="domain" description="MaoC-like" evidence="5">
    <location>
        <begin position="35"/>
        <end position="129"/>
    </location>
</feature>
<dbReference type="Gene3D" id="3.40.718.10">
    <property type="entry name" value="Isopropylmalate Dehydrogenase"/>
    <property type="match status" value="1"/>
</dbReference>
<dbReference type="PANTHER" id="PTHR43356:SF2">
    <property type="entry name" value="PHOSPHATE ACETYLTRANSFERASE"/>
    <property type="match status" value="1"/>
</dbReference>
<accession>A0A4R3JL42</accession>
<dbReference type="InterPro" id="IPR002505">
    <property type="entry name" value="PTA_PTB"/>
</dbReference>
<evidence type="ECO:0000259" key="4">
    <source>
        <dbReference type="Pfam" id="PF01515"/>
    </source>
</evidence>
<sequence length="480" mass="50701">MEDHNAKAQTRPPEPMQFIENHTFDEIRVGDTAELSRVLQAGDIELFAVMSGDVNPTHMDADFAQSDMFHRVIAHGMWGGALISAVLGTELPGPGTIYLDQSLSFRNPVGLGDTVTVRVTVVAKSAEDRHVTLDCKCTNQHGETVIDGKAVVVAPDEKVRRPRVALPEVHLHTRGARFEELMAATAPLPAVPTAVVHPCDGVSLQGALDAAAKDMIVPILIGPRAKIEAAAKEIDRDLADVEIVDVPHSHAAAEMAVSMARAGKVGMLMKGKLHTDELLAPVVDKATGLRTERRMSHIFALDVPHYPKPLFISDAAINIFPDLSAKRDIVQNAIDLAKALGIALPKVALLSAVETVTPSIPSTLDAAALCKMAGRGQITGGLLDGPLAFDNAISPSAAKAKGIVSDVAGEADILIVPDLEAGNMIAKQLIYLAGADAAGVVLGARIPIVLTSRADGVMSRLASTAIAQLFVHQQPKRAMP</sequence>
<dbReference type="RefSeq" id="WP_243651794.1">
    <property type="nucleotide sequence ID" value="NZ_SLZU01000001.1"/>
</dbReference>
<keyword evidence="1 6" id="KW-0808">Transferase</keyword>
<dbReference type="GO" id="GO:0016746">
    <property type="term" value="F:acyltransferase activity"/>
    <property type="evidence" value="ECO:0007669"/>
    <property type="project" value="UniProtKB-KW"/>
</dbReference>
<dbReference type="GO" id="GO:0016836">
    <property type="term" value="F:hydro-lyase activity"/>
    <property type="evidence" value="ECO:0007669"/>
    <property type="project" value="UniProtKB-ARBA"/>
</dbReference>
<evidence type="ECO:0000256" key="3">
    <source>
        <dbReference type="ARBA" id="ARBA00023315"/>
    </source>
</evidence>
<dbReference type="SUPFAM" id="SSF54637">
    <property type="entry name" value="Thioesterase/thiol ester dehydrase-isomerase"/>
    <property type="match status" value="1"/>
</dbReference>
<dbReference type="SUPFAM" id="SSF53659">
    <property type="entry name" value="Isocitrate/Isopropylmalate dehydrogenase-like"/>
    <property type="match status" value="1"/>
</dbReference>
<evidence type="ECO:0000313" key="6">
    <source>
        <dbReference type="EMBL" id="TCS67016.1"/>
    </source>
</evidence>
<evidence type="ECO:0000256" key="1">
    <source>
        <dbReference type="ARBA" id="ARBA00022679"/>
    </source>
</evidence>
<proteinExistence type="predicted"/>
<evidence type="ECO:0000313" key="7">
    <source>
        <dbReference type="Proteomes" id="UP000295696"/>
    </source>
</evidence>
<dbReference type="CDD" id="cd03449">
    <property type="entry name" value="R_hydratase"/>
    <property type="match status" value="1"/>
</dbReference>
<dbReference type="PANTHER" id="PTHR43356">
    <property type="entry name" value="PHOSPHATE ACETYLTRANSFERASE"/>
    <property type="match status" value="1"/>
</dbReference>
<dbReference type="Pfam" id="PF01575">
    <property type="entry name" value="MaoC_dehydratas"/>
    <property type="match status" value="1"/>
</dbReference>
<dbReference type="NCBIfam" id="NF006045">
    <property type="entry name" value="PRK08190.1"/>
    <property type="match status" value="1"/>
</dbReference>
<keyword evidence="3" id="KW-0012">Acyltransferase</keyword>
<name>A0A4R3JL42_9RHOB</name>
<dbReference type="EMBL" id="SLZU01000001">
    <property type="protein sequence ID" value="TCS67016.1"/>
    <property type="molecule type" value="Genomic_DNA"/>
</dbReference>
<evidence type="ECO:0000256" key="2">
    <source>
        <dbReference type="ARBA" id="ARBA00023239"/>
    </source>
</evidence>
<dbReference type="Pfam" id="PF01515">
    <property type="entry name" value="PTA_PTB"/>
    <property type="match status" value="1"/>
</dbReference>
<dbReference type="AlphaFoldDB" id="A0A4R3JL42"/>
<reference evidence="6 7" key="1">
    <citation type="submission" date="2019-03" db="EMBL/GenBank/DDBJ databases">
        <title>Genomic Encyclopedia of Type Strains, Phase IV (KMG-IV): sequencing the most valuable type-strain genomes for metagenomic binning, comparative biology and taxonomic classification.</title>
        <authorList>
            <person name="Goeker M."/>
        </authorList>
    </citation>
    <scope>NUCLEOTIDE SEQUENCE [LARGE SCALE GENOMIC DNA]</scope>
    <source>
        <strain evidence="6 7">DSM 104836</strain>
    </source>
</reference>
<dbReference type="Proteomes" id="UP000295696">
    <property type="component" value="Unassembled WGS sequence"/>
</dbReference>
<dbReference type="Gene3D" id="3.10.129.10">
    <property type="entry name" value="Hotdog Thioesterase"/>
    <property type="match status" value="1"/>
</dbReference>
<comment type="caution">
    <text evidence="6">The sequence shown here is derived from an EMBL/GenBank/DDBJ whole genome shotgun (WGS) entry which is preliminary data.</text>
</comment>
<protein>
    <submittedName>
        <fullName evidence="6">Phosphate acetyltransferase/phosphate butyryltransferase</fullName>
    </submittedName>
</protein>
<gene>
    <name evidence="6" type="ORF">EDD52_101105</name>
</gene>
<dbReference type="InterPro" id="IPR029069">
    <property type="entry name" value="HotDog_dom_sf"/>
</dbReference>
<keyword evidence="7" id="KW-1185">Reference proteome</keyword>
<dbReference type="InterPro" id="IPR050500">
    <property type="entry name" value="Phos_Acetyltrans/Butyryltrans"/>
</dbReference>
<evidence type="ECO:0000259" key="5">
    <source>
        <dbReference type="Pfam" id="PF01575"/>
    </source>
</evidence>
<feature type="domain" description="Phosphate acetyl/butaryl transferase" evidence="4">
    <location>
        <begin position="253"/>
        <end position="467"/>
    </location>
</feature>
<organism evidence="6 7">
    <name type="scientific">Primorskyibacter sedentarius</name>
    <dbReference type="NCBI Taxonomy" id="745311"/>
    <lineage>
        <taxon>Bacteria</taxon>
        <taxon>Pseudomonadati</taxon>
        <taxon>Pseudomonadota</taxon>
        <taxon>Alphaproteobacteria</taxon>
        <taxon>Rhodobacterales</taxon>
        <taxon>Roseobacteraceae</taxon>
        <taxon>Primorskyibacter</taxon>
    </lineage>
</organism>
<dbReference type="FunFam" id="3.10.129.10:FF:000042">
    <property type="entry name" value="MaoC domain protein dehydratase"/>
    <property type="match status" value="1"/>
</dbReference>
<keyword evidence="2" id="KW-0456">Lyase</keyword>
<dbReference type="InterPro" id="IPR002539">
    <property type="entry name" value="MaoC-like_dom"/>
</dbReference>
<dbReference type="NCBIfam" id="NF008852">
    <property type="entry name" value="PRK11890.1"/>
    <property type="match status" value="1"/>
</dbReference>